<reference evidence="1" key="1">
    <citation type="submission" date="2017-08" db="EMBL/GenBank/DDBJ databases">
        <authorList>
            <person name="Polle J.E."/>
            <person name="Barry K."/>
            <person name="Cushman J."/>
            <person name="Schmutz J."/>
            <person name="Tran D."/>
            <person name="Hathwaick L.T."/>
            <person name="Yim W.C."/>
            <person name="Jenkins J."/>
            <person name="Mckie-Krisberg Z.M."/>
            <person name="Prochnik S."/>
            <person name="Lindquist E."/>
            <person name="Dockter R.B."/>
            <person name="Adam C."/>
            <person name="Molina H."/>
            <person name="Bunkerborg J."/>
            <person name="Jin E."/>
            <person name="Buchheim M."/>
            <person name="Magnuson J."/>
        </authorList>
    </citation>
    <scope>NUCLEOTIDE SEQUENCE</scope>
    <source>
        <strain evidence="1">CCAP 19/18</strain>
    </source>
</reference>
<dbReference type="Proteomes" id="UP000815325">
    <property type="component" value="Unassembled WGS sequence"/>
</dbReference>
<gene>
    <name evidence="1" type="ORF">DUNSADRAFT_8761</name>
</gene>
<keyword evidence="2" id="KW-1185">Reference proteome</keyword>
<protein>
    <submittedName>
        <fullName evidence="1">Uncharacterized protein</fullName>
    </submittedName>
</protein>
<dbReference type="EMBL" id="MU072589">
    <property type="protein sequence ID" value="KAF5825551.1"/>
    <property type="molecule type" value="Genomic_DNA"/>
</dbReference>
<name>A0ABQ7FU38_DUNSA</name>
<accession>A0ABQ7FU38</accession>
<evidence type="ECO:0000313" key="2">
    <source>
        <dbReference type="Proteomes" id="UP000815325"/>
    </source>
</evidence>
<organism evidence="1 2">
    <name type="scientific">Dunaliella salina</name>
    <name type="common">Green alga</name>
    <name type="synonym">Protococcus salinus</name>
    <dbReference type="NCBI Taxonomy" id="3046"/>
    <lineage>
        <taxon>Eukaryota</taxon>
        <taxon>Viridiplantae</taxon>
        <taxon>Chlorophyta</taxon>
        <taxon>core chlorophytes</taxon>
        <taxon>Chlorophyceae</taxon>
        <taxon>CS clade</taxon>
        <taxon>Chlamydomonadales</taxon>
        <taxon>Dunaliellaceae</taxon>
        <taxon>Dunaliella</taxon>
    </lineage>
</organism>
<comment type="caution">
    <text evidence="1">The sequence shown here is derived from an EMBL/GenBank/DDBJ whole genome shotgun (WGS) entry which is preliminary data.</text>
</comment>
<proteinExistence type="predicted"/>
<sequence length="98" mass="11241">MQSKDLKRRDARWLDQLQALDIEIIHIEGKQNGAADALSRRPDYAALNTIHIASPNSQLLSLIREHTQERLDTDEGFARLLKDERRRQCKTGCSTART</sequence>
<evidence type="ECO:0000313" key="1">
    <source>
        <dbReference type="EMBL" id="KAF5825551.1"/>
    </source>
</evidence>